<sequence>MKRSITRRLAIVAAAALLSACASGPKHAEVQSSIPALKASEGRLYVYRSGSMLGAAIQPNVVINGKVAGESKPGGFFFVDLPPGTVEVSTSTEVEKKLSLTLDAGQTRYVRTSVGFGLMVGRVYPELVDNAQGAKEIAETSYIGKPLAKP</sequence>
<dbReference type="PROSITE" id="PS51257">
    <property type="entry name" value="PROKAR_LIPOPROTEIN"/>
    <property type="match status" value="1"/>
</dbReference>
<feature type="domain" description="DUF2846" evidence="2">
    <location>
        <begin position="39"/>
        <end position="117"/>
    </location>
</feature>
<evidence type="ECO:0000313" key="3">
    <source>
        <dbReference type="EMBL" id="TXC67120.1"/>
    </source>
</evidence>
<dbReference type="EMBL" id="VOPW01000001">
    <property type="protein sequence ID" value="TXC67120.1"/>
    <property type="molecule type" value="Genomic_DNA"/>
</dbReference>
<dbReference type="Proteomes" id="UP000321832">
    <property type="component" value="Unassembled WGS sequence"/>
</dbReference>
<protein>
    <submittedName>
        <fullName evidence="3">DUF2846 domain-containing protein</fullName>
    </submittedName>
</protein>
<organism evidence="3 4">
    <name type="scientific">Piscinibacter aquaticus</name>
    <dbReference type="NCBI Taxonomy" id="392597"/>
    <lineage>
        <taxon>Bacteria</taxon>
        <taxon>Pseudomonadati</taxon>
        <taxon>Pseudomonadota</taxon>
        <taxon>Betaproteobacteria</taxon>
        <taxon>Burkholderiales</taxon>
        <taxon>Sphaerotilaceae</taxon>
        <taxon>Piscinibacter</taxon>
    </lineage>
</organism>
<dbReference type="Pfam" id="PF11008">
    <property type="entry name" value="DUF2846"/>
    <property type="match status" value="1"/>
</dbReference>
<evidence type="ECO:0000259" key="2">
    <source>
        <dbReference type="Pfam" id="PF11008"/>
    </source>
</evidence>
<feature type="chain" id="PRO_5022865088" evidence="1">
    <location>
        <begin position="29"/>
        <end position="150"/>
    </location>
</feature>
<dbReference type="AlphaFoldDB" id="A0A5C6U3C1"/>
<accession>A0A5C6U3C1</accession>
<gene>
    <name evidence="3" type="ORF">FSC37_19525</name>
</gene>
<name>A0A5C6U3C1_9BURK</name>
<comment type="caution">
    <text evidence="3">The sequence shown here is derived from an EMBL/GenBank/DDBJ whole genome shotgun (WGS) entry which is preliminary data.</text>
</comment>
<dbReference type="InterPro" id="IPR022548">
    <property type="entry name" value="DUF2846"/>
</dbReference>
<reference evidence="3 4" key="1">
    <citation type="submission" date="2019-08" db="EMBL/GenBank/DDBJ databases">
        <authorList>
            <person name="Khan S.A."/>
            <person name="Jeon C.O."/>
            <person name="Jeong S.E."/>
        </authorList>
    </citation>
    <scope>NUCLEOTIDE SEQUENCE [LARGE SCALE GENOMIC DNA]</scope>
    <source>
        <strain evidence="4">IMCC1728</strain>
    </source>
</reference>
<evidence type="ECO:0000256" key="1">
    <source>
        <dbReference type="SAM" id="SignalP"/>
    </source>
</evidence>
<dbReference type="PIRSF" id="PIRSF012335">
    <property type="entry name" value="UCP012335"/>
    <property type="match status" value="1"/>
</dbReference>
<feature type="signal peptide" evidence="1">
    <location>
        <begin position="1"/>
        <end position="28"/>
    </location>
</feature>
<keyword evidence="4" id="KW-1185">Reference proteome</keyword>
<proteinExistence type="predicted"/>
<dbReference type="InterPro" id="IPR016596">
    <property type="entry name" value="UCP012335"/>
</dbReference>
<keyword evidence="1" id="KW-0732">Signal</keyword>
<evidence type="ECO:0000313" key="4">
    <source>
        <dbReference type="Proteomes" id="UP000321832"/>
    </source>
</evidence>